<dbReference type="InterPro" id="IPR013762">
    <property type="entry name" value="Integrase-like_cat_sf"/>
</dbReference>
<dbReference type="SUPFAM" id="SSF56349">
    <property type="entry name" value="DNA breaking-rejoining enzymes"/>
    <property type="match status" value="1"/>
</dbReference>
<protein>
    <recommendedName>
        <fullName evidence="4">Tyr recombinase domain-containing protein</fullName>
    </recommendedName>
</protein>
<comment type="caution">
    <text evidence="2">The sequence shown here is derived from an EMBL/GenBank/DDBJ whole genome shotgun (WGS) entry which is preliminary data.</text>
</comment>
<dbReference type="EMBL" id="JAUJWV010000004">
    <property type="protein sequence ID" value="MDN7243444.1"/>
    <property type="molecule type" value="Genomic_DNA"/>
</dbReference>
<evidence type="ECO:0000313" key="3">
    <source>
        <dbReference type="Proteomes" id="UP001172055"/>
    </source>
</evidence>
<evidence type="ECO:0000313" key="2">
    <source>
        <dbReference type="EMBL" id="MDN7243444.1"/>
    </source>
</evidence>
<evidence type="ECO:0008006" key="4">
    <source>
        <dbReference type="Google" id="ProtNLM"/>
    </source>
</evidence>
<dbReference type="InterPro" id="IPR011010">
    <property type="entry name" value="DNA_brk_join_enz"/>
</dbReference>
<dbReference type="Proteomes" id="UP001172055">
    <property type="component" value="Unassembled WGS sequence"/>
</dbReference>
<gene>
    <name evidence="2" type="ORF">QWY14_16765</name>
</gene>
<evidence type="ECO:0000256" key="1">
    <source>
        <dbReference type="ARBA" id="ARBA00023172"/>
    </source>
</evidence>
<reference evidence="2 3" key="1">
    <citation type="submission" date="2023-06" db="EMBL/GenBank/DDBJ databases">
        <title>Novel species in genus Planococcus.</title>
        <authorList>
            <person name="Ning S."/>
        </authorList>
    </citation>
    <scope>NUCLEOTIDE SEQUENCE [LARGE SCALE GENOMIC DNA]</scope>
    <source>
        <strain evidence="2 3">N028</strain>
    </source>
</reference>
<accession>A0ABT8N6D8</accession>
<keyword evidence="3" id="KW-1185">Reference proteome</keyword>
<dbReference type="Gene3D" id="1.10.443.10">
    <property type="entry name" value="Intergrase catalytic core"/>
    <property type="match status" value="1"/>
</dbReference>
<sequence length="70" mass="8324">MIRKLKKIEYELKNIDIQLTPHVFCHAFAITSQLSGADLFDIVRSLSHRKMKTTMIYLKKFFARKQHVMN</sequence>
<name>A0ABT8N6D8_9BACL</name>
<organism evidence="2 3">
    <name type="scientific">Planococcus shixiaomingii</name>
    <dbReference type="NCBI Taxonomy" id="3058393"/>
    <lineage>
        <taxon>Bacteria</taxon>
        <taxon>Bacillati</taxon>
        <taxon>Bacillota</taxon>
        <taxon>Bacilli</taxon>
        <taxon>Bacillales</taxon>
        <taxon>Caryophanaceae</taxon>
        <taxon>Planococcus</taxon>
    </lineage>
</organism>
<proteinExistence type="predicted"/>
<keyword evidence="1" id="KW-0233">DNA recombination</keyword>